<evidence type="ECO:0000313" key="1">
    <source>
        <dbReference type="EMBL" id="CAH3184683.1"/>
    </source>
</evidence>
<comment type="caution">
    <text evidence="1">The sequence shown here is derived from an EMBL/GenBank/DDBJ whole genome shotgun (WGS) entry which is preliminary data.</text>
</comment>
<dbReference type="EMBL" id="CALNXK010000396">
    <property type="protein sequence ID" value="CAH3184683.1"/>
    <property type="molecule type" value="Genomic_DNA"/>
</dbReference>
<keyword evidence="2" id="KW-1185">Reference proteome</keyword>
<proteinExistence type="predicted"/>
<name>A0ABN8S4K3_9CNID</name>
<feature type="non-terminal residue" evidence="1">
    <location>
        <position position="1"/>
    </location>
</feature>
<evidence type="ECO:0000313" key="2">
    <source>
        <dbReference type="Proteomes" id="UP001159405"/>
    </source>
</evidence>
<gene>
    <name evidence="1" type="ORF">PLOB_00030697</name>
</gene>
<protein>
    <submittedName>
        <fullName evidence="1">Uncharacterized protein</fullName>
    </submittedName>
</protein>
<organism evidence="1 2">
    <name type="scientific">Porites lobata</name>
    <dbReference type="NCBI Taxonomy" id="104759"/>
    <lineage>
        <taxon>Eukaryota</taxon>
        <taxon>Metazoa</taxon>
        <taxon>Cnidaria</taxon>
        <taxon>Anthozoa</taxon>
        <taxon>Hexacorallia</taxon>
        <taxon>Scleractinia</taxon>
        <taxon>Fungiina</taxon>
        <taxon>Poritidae</taxon>
        <taxon>Porites</taxon>
    </lineage>
</organism>
<reference evidence="1 2" key="1">
    <citation type="submission" date="2022-05" db="EMBL/GenBank/DDBJ databases">
        <authorList>
            <consortium name="Genoscope - CEA"/>
            <person name="William W."/>
        </authorList>
    </citation>
    <scope>NUCLEOTIDE SEQUENCE [LARGE SCALE GENOMIC DNA]</scope>
</reference>
<dbReference type="Proteomes" id="UP001159405">
    <property type="component" value="Unassembled WGS sequence"/>
</dbReference>
<sequence length="111" mass="12298">TEFTLGKSLINLVRLAQQLRKLGLATSRVCRIVSGFHAKLKATPKFHKSQEILQVKAISVRQQGTTTTGSYQSRLTARSKAPAGFAGFPSCSPQFQYRMAAFTYLKSPFPF</sequence>
<accession>A0ABN8S4K3</accession>